<reference evidence="2" key="1">
    <citation type="submission" date="2023-03" db="EMBL/GenBank/DDBJ databases">
        <title>Near-Complete genome sequence of Lipomyces tetrasporous NRRL Y-64009, an oleaginous yeast capable of growing on lignocellulosic hydrolysates.</title>
        <authorList>
            <consortium name="Lawrence Berkeley National Laboratory"/>
            <person name="Jagtap S.S."/>
            <person name="Liu J.-J."/>
            <person name="Walukiewicz H.E."/>
            <person name="Pangilinan J."/>
            <person name="Lipzen A."/>
            <person name="Ahrendt S."/>
            <person name="Koriabine M."/>
            <person name="Cobaugh K."/>
            <person name="Salamov A."/>
            <person name="Yoshinaga Y."/>
            <person name="Ng V."/>
            <person name="Daum C."/>
            <person name="Grigoriev I.V."/>
            <person name="Slininger P.J."/>
            <person name="Dien B.S."/>
            <person name="Jin Y.-S."/>
            <person name="Rao C.V."/>
        </authorList>
    </citation>
    <scope>NUCLEOTIDE SEQUENCE</scope>
    <source>
        <strain evidence="2">NRRL Y-64009</strain>
    </source>
</reference>
<sequence>MPRVIYDHSRVIIQEVPAQPVSQAGPAKSSSPCCDHNTVQESSAAKSCCSGRFDCEEGIQKPSSISTSGSSSSTSISSLSSLPEMNKRKPVKLRSIVVKSDVNSPAIVRPLEVDLRDQSPSIQPYHSCDANDVTQQPIRQNSGSMVSTAESLDNDADYSHSGPTIALDQALYSLESYLTTPQGDSKFRQDYNLQQHMLPQHETQPSTYSGDTIIQQQPFTLTPSQFEALTRYSSRTGVLSYPTAGHGSALDGPVHIPSQNFDVPPGININTSQGEISPHLEMLQQHNTAESSRRAHAITPSSTGAGEYNGEGMELLDNLFSIYLTAACAVPGGDCLCSDNCTCAGCTKHGNLLTDSEGNGLEDLDVLSWPAQNGYN</sequence>
<evidence type="ECO:0000313" key="2">
    <source>
        <dbReference type="EMBL" id="KAJ8101393.1"/>
    </source>
</evidence>
<keyword evidence="3" id="KW-1185">Reference proteome</keyword>
<accession>A0AAD7VTF0</accession>
<feature type="region of interest" description="Disordered" evidence="1">
    <location>
        <begin position="60"/>
        <end position="84"/>
    </location>
</feature>
<protein>
    <submittedName>
        <fullName evidence="2">Uncharacterized protein</fullName>
    </submittedName>
</protein>
<evidence type="ECO:0000256" key="1">
    <source>
        <dbReference type="SAM" id="MobiDB-lite"/>
    </source>
</evidence>
<feature type="region of interest" description="Disordered" evidence="1">
    <location>
        <begin position="127"/>
        <end position="148"/>
    </location>
</feature>
<dbReference type="RefSeq" id="XP_056044843.1">
    <property type="nucleotide sequence ID" value="XM_056191809.1"/>
</dbReference>
<dbReference type="GeneID" id="80886975"/>
<feature type="region of interest" description="Disordered" evidence="1">
    <location>
        <begin position="17"/>
        <end position="36"/>
    </location>
</feature>
<comment type="caution">
    <text evidence="2">The sequence shown here is derived from an EMBL/GenBank/DDBJ whole genome shotgun (WGS) entry which is preliminary data.</text>
</comment>
<gene>
    <name evidence="2" type="ORF">POJ06DRAFT_95927</name>
</gene>
<organism evidence="2 3">
    <name type="scientific">Lipomyces tetrasporus</name>
    <dbReference type="NCBI Taxonomy" id="54092"/>
    <lineage>
        <taxon>Eukaryota</taxon>
        <taxon>Fungi</taxon>
        <taxon>Dikarya</taxon>
        <taxon>Ascomycota</taxon>
        <taxon>Saccharomycotina</taxon>
        <taxon>Lipomycetes</taxon>
        <taxon>Lipomycetales</taxon>
        <taxon>Lipomycetaceae</taxon>
        <taxon>Lipomyces</taxon>
    </lineage>
</organism>
<name>A0AAD7VTF0_9ASCO</name>
<feature type="compositionally biased region" description="Polar residues" evidence="1">
    <location>
        <begin position="132"/>
        <end position="148"/>
    </location>
</feature>
<evidence type="ECO:0000313" key="3">
    <source>
        <dbReference type="Proteomes" id="UP001217417"/>
    </source>
</evidence>
<dbReference type="EMBL" id="JARPMG010000004">
    <property type="protein sequence ID" value="KAJ8101393.1"/>
    <property type="molecule type" value="Genomic_DNA"/>
</dbReference>
<feature type="compositionally biased region" description="Low complexity" evidence="1">
    <location>
        <begin position="63"/>
        <end position="82"/>
    </location>
</feature>
<dbReference type="Proteomes" id="UP001217417">
    <property type="component" value="Unassembled WGS sequence"/>
</dbReference>
<proteinExistence type="predicted"/>
<dbReference type="AlphaFoldDB" id="A0AAD7VTF0"/>